<protein>
    <submittedName>
        <fullName evidence="1">Uncharacterized protein</fullName>
    </submittedName>
</protein>
<evidence type="ECO:0000313" key="1">
    <source>
        <dbReference type="EMBL" id="KAJ3553967.1"/>
    </source>
</evidence>
<gene>
    <name evidence="1" type="ORF">NM688_g3344</name>
</gene>
<reference evidence="1" key="1">
    <citation type="submission" date="2022-07" db="EMBL/GenBank/DDBJ databases">
        <title>Genome Sequence of Phlebia brevispora.</title>
        <authorList>
            <person name="Buettner E."/>
        </authorList>
    </citation>
    <scope>NUCLEOTIDE SEQUENCE</scope>
    <source>
        <strain evidence="1">MPL23</strain>
    </source>
</reference>
<organism evidence="1 2">
    <name type="scientific">Phlebia brevispora</name>
    <dbReference type="NCBI Taxonomy" id="194682"/>
    <lineage>
        <taxon>Eukaryota</taxon>
        <taxon>Fungi</taxon>
        <taxon>Dikarya</taxon>
        <taxon>Basidiomycota</taxon>
        <taxon>Agaricomycotina</taxon>
        <taxon>Agaricomycetes</taxon>
        <taxon>Polyporales</taxon>
        <taxon>Meruliaceae</taxon>
        <taxon>Phlebia</taxon>
    </lineage>
</organism>
<proteinExistence type="predicted"/>
<dbReference type="EMBL" id="JANHOG010000478">
    <property type="protein sequence ID" value="KAJ3553967.1"/>
    <property type="molecule type" value="Genomic_DNA"/>
</dbReference>
<accession>A0ACC1T5V7</accession>
<sequence length="587" mass="65270">MVIVTIFAALRVFALLERAYITAAVTFLFGMASIVLNVLPGFTFLRLLVSNIFPGRVVSDLWDICSTTLACASCTIVADIIAIVITWIKTYRQVREASAIGINVGFAATLLQYGTLYFVLPNVVLSRFIINLRQADFPESTRTTRFSHFSRFSPPNFRVPSLASFIGNLGEPLADDEESTDGEAHVEGCAFRDSAVAESRKDGGTLDNISFEVVEVRMPFVATSSYADVASQPQLQRVVKHRYALWIAQAFTSENRQPLPLDRRHNKFRSRAAACQTHFKPAGAFFALWRNALDDLDALTSSFYPSLSTVSTPPARRNLPTLGYWKRGQRRVLYMLCPATAVYRPSGDPMHAWSGRATSTSPYLCASPSLHDLNLNVVCLDDTDLLLRLRRPFDIGAFESQLMLQSLFRGIPPSFPGPLSATRHGKPIGTSYWHAVLYGDGRLFSHIQVTIFNPHESIRYLKNSFEHGSLAVGSADASSAMHAGSELIALFADIDVLLIRWPPLSQFPALRLYIASLPRVIRNLGEPRKYGEDGLYEEEYVDVDVSEDSSSADGSFVGDGRMFWSFSKEIEWHACLSPTRHDEIANL</sequence>
<name>A0ACC1T5V7_9APHY</name>
<dbReference type="Proteomes" id="UP001148662">
    <property type="component" value="Unassembled WGS sequence"/>
</dbReference>
<comment type="caution">
    <text evidence="1">The sequence shown here is derived from an EMBL/GenBank/DDBJ whole genome shotgun (WGS) entry which is preliminary data.</text>
</comment>
<keyword evidence="2" id="KW-1185">Reference proteome</keyword>
<evidence type="ECO:0000313" key="2">
    <source>
        <dbReference type="Proteomes" id="UP001148662"/>
    </source>
</evidence>